<organism evidence="1 2">
    <name type="scientific">Phytophthora megakarya</name>
    <dbReference type="NCBI Taxonomy" id="4795"/>
    <lineage>
        <taxon>Eukaryota</taxon>
        <taxon>Sar</taxon>
        <taxon>Stramenopiles</taxon>
        <taxon>Oomycota</taxon>
        <taxon>Peronosporomycetes</taxon>
        <taxon>Peronosporales</taxon>
        <taxon>Peronosporaceae</taxon>
        <taxon>Phytophthora</taxon>
    </lineage>
</organism>
<accession>A0A225WLD5</accession>
<dbReference type="OrthoDB" id="102509at2759"/>
<reference evidence="2" key="1">
    <citation type="submission" date="2017-03" db="EMBL/GenBank/DDBJ databases">
        <title>Phytopthora megakarya and P. palmivora, two closely related causual agents of cacao black pod achieved similar genome size and gene model numbers by different mechanisms.</title>
        <authorList>
            <person name="Ali S."/>
            <person name="Shao J."/>
            <person name="Larry D.J."/>
            <person name="Kronmiller B."/>
            <person name="Shen D."/>
            <person name="Strem M.D."/>
            <person name="Melnick R.L."/>
            <person name="Guiltinan M.J."/>
            <person name="Tyler B.M."/>
            <person name="Meinhardt L.W."/>
            <person name="Bailey B.A."/>
        </authorList>
    </citation>
    <scope>NUCLEOTIDE SEQUENCE [LARGE SCALE GENOMIC DNA]</scope>
    <source>
        <strain evidence="2">zdho120</strain>
    </source>
</reference>
<proteinExistence type="predicted"/>
<gene>
    <name evidence="1" type="ORF">PHMEG_0008377</name>
</gene>
<dbReference type="EMBL" id="NBNE01000718">
    <property type="protein sequence ID" value="OWZ17650.1"/>
    <property type="molecule type" value="Genomic_DNA"/>
</dbReference>
<dbReference type="AlphaFoldDB" id="A0A225WLD5"/>
<dbReference type="Proteomes" id="UP000198211">
    <property type="component" value="Unassembled WGS sequence"/>
</dbReference>
<protein>
    <submittedName>
        <fullName evidence="1">Uncharacterized protein</fullName>
    </submittedName>
</protein>
<keyword evidence="2" id="KW-1185">Reference proteome</keyword>
<sequence>MAPEEASSSLYRRLHFSLGLFTADYTSLLTEFMNDLEVIHGLFNADYITSTRDRTIEWGELELFAASPFHKSSIEVKTLNDNCKVMSTFTYTVPQATKKTVWHD</sequence>
<name>A0A225WLD5_9STRA</name>
<comment type="caution">
    <text evidence="1">The sequence shown here is derived from an EMBL/GenBank/DDBJ whole genome shotgun (WGS) entry which is preliminary data.</text>
</comment>
<evidence type="ECO:0000313" key="2">
    <source>
        <dbReference type="Proteomes" id="UP000198211"/>
    </source>
</evidence>
<evidence type="ECO:0000313" key="1">
    <source>
        <dbReference type="EMBL" id="OWZ17650.1"/>
    </source>
</evidence>